<dbReference type="Proteomes" id="UP000069620">
    <property type="component" value="Unassembled WGS sequence"/>
</dbReference>
<sequence length="85" mass="9632">MTDEDGTATTDPEVRVRQYVRRLDSRDTHRYTPWAQIAMTVPSASGICWLVCFIDGEVDVWRVDDESAGYQFRSTDSPETGAQSK</sequence>
<dbReference type="EMBL" id="BCSX01000015">
    <property type="protein sequence ID" value="GAS87144.1"/>
    <property type="molecule type" value="Genomic_DNA"/>
</dbReference>
<organism evidence="1 2">
    <name type="scientific">Mycolicibacterium brisbanense</name>
    <dbReference type="NCBI Taxonomy" id="146020"/>
    <lineage>
        <taxon>Bacteria</taxon>
        <taxon>Bacillati</taxon>
        <taxon>Actinomycetota</taxon>
        <taxon>Actinomycetes</taxon>
        <taxon>Mycobacteriales</taxon>
        <taxon>Mycobacteriaceae</taxon>
        <taxon>Mycolicibacterium</taxon>
    </lineage>
</organism>
<proteinExistence type="predicted"/>
<reference evidence="2" key="1">
    <citation type="journal article" date="2016" name="Genome Announc.">
        <title>Draft Genome Sequences of Five Rapidly Growing Mycobacterium Species, M. thermoresistibile, M. fortuitum subsp. acetamidolyticum, M. canariasense, M. brisbanense, and M. novocastrense.</title>
        <authorList>
            <person name="Katahira K."/>
            <person name="Ogura Y."/>
            <person name="Gotoh Y."/>
            <person name="Hayashi T."/>
        </authorList>
    </citation>
    <scope>NUCLEOTIDE SEQUENCE [LARGE SCALE GENOMIC DNA]</scope>
    <source>
        <strain evidence="2">JCM15654</strain>
    </source>
</reference>
<gene>
    <name evidence="1" type="ORF">RMCB_1240</name>
</gene>
<keyword evidence="2" id="KW-1185">Reference proteome</keyword>
<accession>A0A100VW70</accession>
<dbReference type="AlphaFoldDB" id="A0A100VW70"/>
<protein>
    <submittedName>
        <fullName evidence="1">Uncharacterized protein</fullName>
    </submittedName>
</protein>
<name>A0A100VW70_9MYCO</name>
<evidence type="ECO:0000313" key="1">
    <source>
        <dbReference type="EMBL" id="GAS87144.1"/>
    </source>
</evidence>
<dbReference type="OrthoDB" id="4467858at2"/>
<dbReference type="STRING" id="146020.RMCB_1240"/>
<evidence type="ECO:0000313" key="2">
    <source>
        <dbReference type="Proteomes" id="UP000069620"/>
    </source>
</evidence>
<comment type="caution">
    <text evidence="1">The sequence shown here is derived from an EMBL/GenBank/DDBJ whole genome shotgun (WGS) entry which is preliminary data.</text>
</comment>
<dbReference type="RefSeq" id="WP_062828071.1">
    <property type="nucleotide sequence ID" value="NZ_BCSX01000015.1"/>
</dbReference>
<reference evidence="2" key="2">
    <citation type="submission" date="2016-02" db="EMBL/GenBank/DDBJ databases">
        <title>Draft genome sequence of five rapidly growing Mycobacterium species.</title>
        <authorList>
            <person name="Katahira K."/>
            <person name="Gotou Y."/>
            <person name="Iida K."/>
            <person name="Ogura Y."/>
            <person name="Hayashi T."/>
        </authorList>
    </citation>
    <scope>NUCLEOTIDE SEQUENCE [LARGE SCALE GENOMIC DNA]</scope>
    <source>
        <strain evidence="2">JCM15654</strain>
    </source>
</reference>